<keyword evidence="2" id="KW-0548">Nucleotidyltransferase</keyword>
<evidence type="ECO:0000313" key="8">
    <source>
        <dbReference type="Proteomes" id="UP000054107"/>
    </source>
</evidence>
<evidence type="ECO:0000256" key="2">
    <source>
        <dbReference type="ARBA" id="ARBA00022695"/>
    </source>
</evidence>
<evidence type="ECO:0000256" key="5">
    <source>
        <dbReference type="SAM" id="MobiDB-lite"/>
    </source>
</evidence>
<evidence type="ECO:0000313" key="7">
    <source>
        <dbReference type="EMBL" id="CEP06850.1"/>
    </source>
</evidence>
<dbReference type="InterPro" id="IPR019103">
    <property type="entry name" value="Peptidase_aspartic_DDI1-type"/>
</dbReference>
<dbReference type="STRING" id="35722.A0A0B7MU89"/>
<dbReference type="PANTHER" id="PTHR37984:SF5">
    <property type="entry name" value="PROTEIN NYNRIN-LIKE"/>
    <property type="match status" value="1"/>
</dbReference>
<dbReference type="CDD" id="cd00303">
    <property type="entry name" value="retropepsin_like"/>
    <property type="match status" value="1"/>
</dbReference>
<feature type="domain" description="Aspartic peptidase DDI1-type" evidence="6">
    <location>
        <begin position="77"/>
        <end position="178"/>
    </location>
</feature>
<dbReference type="GO" id="GO:0004519">
    <property type="term" value="F:endonuclease activity"/>
    <property type="evidence" value="ECO:0007669"/>
    <property type="project" value="UniProtKB-KW"/>
</dbReference>
<evidence type="ECO:0000259" key="6">
    <source>
        <dbReference type="Pfam" id="PF09668"/>
    </source>
</evidence>
<dbReference type="GO" id="GO:0006508">
    <property type="term" value="P:proteolysis"/>
    <property type="evidence" value="ECO:0007669"/>
    <property type="project" value="InterPro"/>
</dbReference>
<dbReference type="SUPFAM" id="SSF50630">
    <property type="entry name" value="Acid proteases"/>
    <property type="match status" value="1"/>
</dbReference>
<proteinExistence type="predicted"/>
<keyword evidence="4" id="KW-0378">Hydrolase</keyword>
<evidence type="ECO:0000256" key="1">
    <source>
        <dbReference type="ARBA" id="ARBA00022679"/>
    </source>
</evidence>
<feature type="region of interest" description="Disordered" evidence="5">
    <location>
        <begin position="224"/>
        <end position="275"/>
    </location>
</feature>
<dbReference type="EMBL" id="LN718765">
    <property type="protein sequence ID" value="CEP06850.1"/>
    <property type="molecule type" value="Genomic_DNA"/>
</dbReference>
<dbReference type="PANTHER" id="PTHR37984">
    <property type="entry name" value="PROTEIN CBG26694"/>
    <property type="match status" value="1"/>
</dbReference>
<dbReference type="SUPFAM" id="SSF56672">
    <property type="entry name" value="DNA/RNA polymerases"/>
    <property type="match status" value="1"/>
</dbReference>
<evidence type="ECO:0000256" key="3">
    <source>
        <dbReference type="ARBA" id="ARBA00022722"/>
    </source>
</evidence>
<sequence>MPKPVKSTTRNATPLNEKISYDVNEILERKAEINVKDLLTVAPTVKREFFKAIKSHTAARNDKALSLNFFEDDDVDTTAIYTDFYINDVRVKSMLDTGSAKTCMSKDAADKLQLVIDSPSTSVFTLGNGTKQPSLGIVYDVPLNLGGNIIIPGSVEVLPVCPTNLIIGNNWMKRAKAKLNLEAKLISVEYKGLKAKNPFTYTRTTQNKQVTSTNMKYVVEGNMSVNTMNPSKSIPNDVNSDEDDSSEEDANLENVEDGGDDDEESSTEQSDSDNDMLLMLEDEYNEISDPEKFGQLYFDQNKNDLDTFHIFVKDNYFYIPPHSQRHYRLNIYHMLNRDKLKSNSKYHVVCDIESEQLCNNECMWTPSASYIMQKGDEVHLILVNDTDTTIVLDPGDPIATLDVIYMSEIDEFKAFKVGNFKPDDNCHDLFCYDVQDDVDIRQYEETIQDKIDISNVPKDVKKEFLKLIHNFDHIFDWNNNKIGNIDVGEHEILLKPDAIPRRVKPYRLSRLETESLQKEIDKLLSLGIIERAGYSDWASPLIMLKKKDGTYRIVADFRYLNSQSQIMNYPLTNIDEL</sequence>
<keyword evidence="4" id="KW-0255">Endonuclease</keyword>
<keyword evidence="3" id="KW-0540">Nuclease</keyword>
<dbReference type="OrthoDB" id="2286375at2759"/>
<dbReference type="InterPro" id="IPR043502">
    <property type="entry name" value="DNA/RNA_pol_sf"/>
</dbReference>
<feature type="non-terminal residue" evidence="7">
    <location>
        <position position="577"/>
    </location>
</feature>
<keyword evidence="8" id="KW-1185">Reference proteome</keyword>
<dbReference type="InterPro" id="IPR050951">
    <property type="entry name" value="Retrovirus_Pol_polyprotein"/>
</dbReference>
<dbReference type="GO" id="GO:0004190">
    <property type="term" value="F:aspartic-type endopeptidase activity"/>
    <property type="evidence" value="ECO:0007669"/>
    <property type="project" value="InterPro"/>
</dbReference>
<feature type="compositionally biased region" description="Polar residues" evidence="5">
    <location>
        <begin position="224"/>
        <end position="238"/>
    </location>
</feature>
<dbReference type="InterPro" id="IPR021109">
    <property type="entry name" value="Peptidase_aspartic_dom_sf"/>
</dbReference>
<reference evidence="7 8" key="1">
    <citation type="submission" date="2014-09" db="EMBL/GenBank/DDBJ databases">
        <authorList>
            <person name="Ellenberger Sabrina"/>
        </authorList>
    </citation>
    <scope>NUCLEOTIDE SEQUENCE [LARGE SCALE GENOMIC DNA]</scope>
    <source>
        <strain evidence="7 8">CBS 412.66</strain>
    </source>
</reference>
<organism evidence="7 8">
    <name type="scientific">Parasitella parasitica</name>
    <dbReference type="NCBI Taxonomy" id="35722"/>
    <lineage>
        <taxon>Eukaryota</taxon>
        <taxon>Fungi</taxon>
        <taxon>Fungi incertae sedis</taxon>
        <taxon>Mucoromycota</taxon>
        <taxon>Mucoromycotina</taxon>
        <taxon>Mucoromycetes</taxon>
        <taxon>Mucorales</taxon>
        <taxon>Mucorineae</taxon>
        <taxon>Mucoraceae</taxon>
        <taxon>Parasitella</taxon>
    </lineage>
</organism>
<dbReference type="GO" id="GO:0016779">
    <property type="term" value="F:nucleotidyltransferase activity"/>
    <property type="evidence" value="ECO:0007669"/>
    <property type="project" value="UniProtKB-KW"/>
</dbReference>
<keyword evidence="1" id="KW-0808">Transferase</keyword>
<dbReference type="Gene3D" id="3.10.10.10">
    <property type="entry name" value="HIV Type 1 Reverse Transcriptase, subunit A, domain 1"/>
    <property type="match status" value="1"/>
</dbReference>
<dbReference type="AlphaFoldDB" id="A0A0B7MU89"/>
<dbReference type="Gene3D" id="2.40.70.10">
    <property type="entry name" value="Acid Proteases"/>
    <property type="match status" value="1"/>
</dbReference>
<feature type="compositionally biased region" description="Acidic residues" evidence="5">
    <location>
        <begin position="239"/>
        <end position="275"/>
    </location>
</feature>
<gene>
    <name evidence="7" type="primary">PARPA_00102.1 scaffold 276</name>
</gene>
<name>A0A0B7MU89_9FUNG</name>
<evidence type="ECO:0000256" key="4">
    <source>
        <dbReference type="ARBA" id="ARBA00022759"/>
    </source>
</evidence>
<accession>A0A0B7MU89</accession>
<dbReference type="Proteomes" id="UP000054107">
    <property type="component" value="Unassembled WGS sequence"/>
</dbReference>
<protein>
    <recommendedName>
        <fullName evidence="6">Aspartic peptidase DDI1-type domain-containing protein</fullName>
    </recommendedName>
</protein>
<dbReference type="Pfam" id="PF09668">
    <property type="entry name" value="Asp_protease"/>
    <property type="match status" value="1"/>
</dbReference>